<dbReference type="PANTHER" id="PTHR43071:SF1">
    <property type="entry name" value="2-AMINO-4-HYDROXY-6-HYDROXYMETHYLDIHYDROPTERIDINE PYROPHOSPHOKINASE"/>
    <property type="match status" value="1"/>
</dbReference>
<comment type="function">
    <text evidence="10">Catalyzes the transfer of pyrophosphate from adenosine triphosphate (ATP) to 6-hydroxymethyl-7,8-dihydropterin, an enzymatic step in folate biosynthesis pathway.</text>
</comment>
<gene>
    <name evidence="14" type="primary">folK</name>
    <name evidence="14" type="ORF">KM029_03105</name>
</gene>
<dbReference type="PANTHER" id="PTHR43071">
    <property type="entry name" value="2-AMINO-4-HYDROXY-6-HYDROXYMETHYLDIHYDROPTERIDINE PYROPHOSPHOKINASE"/>
    <property type="match status" value="1"/>
</dbReference>
<dbReference type="RefSeq" id="WP_144075322.1">
    <property type="nucleotide sequence ID" value="NZ_CP076128.1"/>
</dbReference>
<keyword evidence="5 14" id="KW-0808">Transferase</keyword>
<keyword evidence="6" id="KW-0547">Nucleotide-binding</keyword>
<proteinExistence type="inferred from homology"/>
<keyword evidence="9" id="KW-0289">Folate biosynthesis</keyword>
<evidence type="ECO:0000256" key="4">
    <source>
        <dbReference type="ARBA" id="ARBA00016218"/>
    </source>
</evidence>
<dbReference type="SUPFAM" id="SSF55083">
    <property type="entry name" value="6-hydroxymethyl-7,8-dihydropterin pyrophosphokinase, HPPK"/>
    <property type="match status" value="1"/>
</dbReference>
<keyword evidence="7" id="KW-0418">Kinase</keyword>
<evidence type="ECO:0000313" key="15">
    <source>
        <dbReference type="Proteomes" id="UP000682802"/>
    </source>
</evidence>
<sequence length="168" mass="19238">MTNQIVLLLGANLGDKLATLNNAVREIHNSIGEISKSSKIYETAAWGKEDQPSYYNQVVVCESNLPSNDLLTLTQEIENKLGRIRKEKWGARIIDIDILFYSNEIISTEHLKVPHPWLHKRRFTLEPLTEILPNFIHPILNQSCSDLLLHCDDQLPVKKLTLERTSIK</sequence>
<dbReference type="InterPro" id="IPR000550">
    <property type="entry name" value="Hppk"/>
</dbReference>
<evidence type="ECO:0000256" key="2">
    <source>
        <dbReference type="ARBA" id="ARBA00005810"/>
    </source>
</evidence>
<dbReference type="Pfam" id="PF01288">
    <property type="entry name" value="HPPK"/>
    <property type="match status" value="1"/>
</dbReference>
<feature type="domain" description="7,8-dihydro-6-hydroxymethylpterin-pyrophosphokinase" evidence="13">
    <location>
        <begin position="88"/>
        <end position="99"/>
    </location>
</feature>
<evidence type="ECO:0000256" key="9">
    <source>
        <dbReference type="ARBA" id="ARBA00022909"/>
    </source>
</evidence>
<evidence type="ECO:0000256" key="12">
    <source>
        <dbReference type="ARBA" id="ARBA00033413"/>
    </source>
</evidence>
<evidence type="ECO:0000256" key="6">
    <source>
        <dbReference type="ARBA" id="ARBA00022741"/>
    </source>
</evidence>
<evidence type="ECO:0000256" key="1">
    <source>
        <dbReference type="ARBA" id="ARBA00005051"/>
    </source>
</evidence>
<evidence type="ECO:0000256" key="5">
    <source>
        <dbReference type="ARBA" id="ARBA00022679"/>
    </source>
</evidence>
<keyword evidence="8" id="KW-0067">ATP-binding</keyword>
<evidence type="ECO:0000256" key="10">
    <source>
        <dbReference type="ARBA" id="ARBA00029409"/>
    </source>
</evidence>
<dbReference type="EC" id="2.7.6.3" evidence="3"/>
<evidence type="ECO:0000256" key="8">
    <source>
        <dbReference type="ARBA" id="ARBA00022840"/>
    </source>
</evidence>
<dbReference type="Gene3D" id="3.30.70.560">
    <property type="entry name" value="7,8-Dihydro-6-hydroxymethylpterin-pyrophosphokinase HPPK"/>
    <property type="match status" value="1"/>
</dbReference>
<evidence type="ECO:0000256" key="11">
    <source>
        <dbReference type="ARBA" id="ARBA00029766"/>
    </source>
</evidence>
<evidence type="ECO:0000313" key="14">
    <source>
        <dbReference type="EMBL" id="QWG07937.1"/>
    </source>
</evidence>
<dbReference type="NCBIfam" id="TIGR01498">
    <property type="entry name" value="folK"/>
    <property type="match status" value="1"/>
</dbReference>
<dbReference type="GO" id="GO:0003848">
    <property type="term" value="F:2-amino-4-hydroxy-6-hydroxymethyldihydropteridine diphosphokinase activity"/>
    <property type="evidence" value="ECO:0007669"/>
    <property type="project" value="UniProtKB-EC"/>
</dbReference>
<comment type="pathway">
    <text evidence="1">Cofactor biosynthesis; tetrahydrofolate biosynthesis; 2-amino-4-hydroxy-6-hydroxymethyl-7,8-dihydropteridine diphosphate from 7,8-dihydroneopterin triphosphate: step 4/4.</text>
</comment>
<protein>
    <recommendedName>
        <fullName evidence="4">2-amino-4-hydroxy-6-hydroxymethyldihydropteridine pyrophosphokinase</fullName>
        <ecNumber evidence="3">2.7.6.3</ecNumber>
    </recommendedName>
    <alternativeName>
        <fullName evidence="11">6-hydroxymethyl-7,8-dihydropterin pyrophosphokinase</fullName>
    </alternativeName>
    <alternativeName>
        <fullName evidence="12">7,8-dihydro-6-hydroxymethylpterin-pyrophosphokinase</fullName>
    </alternativeName>
</protein>
<dbReference type="CDD" id="cd00483">
    <property type="entry name" value="HPPK"/>
    <property type="match status" value="1"/>
</dbReference>
<name>A0ABX8GX72_9BACT</name>
<organism evidence="14 15">
    <name type="scientific">Flammeovirga kamogawensis</name>
    <dbReference type="NCBI Taxonomy" id="373891"/>
    <lineage>
        <taxon>Bacteria</taxon>
        <taxon>Pseudomonadati</taxon>
        <taxon>Bacteroidota</taxon>
        <taxon>Cytophagia</taxon>
        <taxon>Cytophagales</taxon>
        <taxon>Flammeovirgaceae</taxon>
        <taxon>Flammeovirga</taxon>
    </lineage>
</organism>
<accession>A0ABX8GX72</accession>
<evidence type="ECO:0000259" key="13">
    <source>
        <dbReference type="PROSITE" id="PS00794"/>
    </source>
</evidence>
<dbReference type="Proteomes" id="UP000682802">
    <property type="component" value="Chromosome 1"/>
</dbReference>
<dbReference type="EMBL" id="CP076128">
    <property type="protein sequence ID" value="QWG07937.1"/>
    <property type="molecule type" value="Genomic_DNA"/>
</dbReference>
<evidence type="ECO:0000256" key="7">
    <source>
        <dbReference type="ARBA" id="ARBA00022777"/>
    </source>
</evidence>
<keyword evidence="15" id="KW-1185">Reference proteome</keyword>
<reference evidence="14 15" key="1">
    <citation type="submission" date="2021-05" db="EMBL/GenBank/DDBJ databases">
        <title>Comparative genomic studies on the polysaccharide-degrading batcterial strains of the Flammeovirga genus.</title>
        <authorList>
            <person name="Zewei F."/>
            <person name="Zheng Z."/>
            <person name="Yu L."/>
            <person name="Ruyue G."/>
            <person name="Yanhong M."/>
            <person name="Yuanyuan C."/>
            <person name="Jingyan G."/>
            <person name="Wenjun H."/>
        </authorList>
    </citation>
    <scope>NUCLEOTIDE SEQUENCE [LARGE SCALE GENOMIC DNA]</scope>
    <source>
        <strain evidence="14 15">YS10</strain>
    </source>
</reference>
<dbReference type="PROSITE" id="PS00794">
    <property type="entry name" value="HPPK"/>
    <property type="match status" value="1"/>
</dbReference>
<comment type="similarity">
    <text evidence="2">Belongs to the HPPK family.</text>
</comment>
<evidence type="ECO:0000256" key="3">
    <source>
        <dbReference type="ARBA" id="ARBA00013253"/>
    </source>
</evidence>
<dbReference type="InterPro" id="IPR035907">
    <property type="entry name" value="Hppk_sf"/>
</dbReference>